<comment type="subcellular location">
    <subcellularLocation>
        <location evidence="1">Nucleus</location>
        <location evidence="1">Nucleolus</location>
    </subcellularLocation>
</comment>
<keyword evidence="10" id="KW-0694">RNA-binding</keyword>
<dbReference type="GO" id="GO:0034511">
    <property type="term" value="F:U3 snoRNA binding"/>
    <property type="evidence" value="ECO:0007669"/>
    <property type="project" value="InterPro"/>
</dbReference>
<name>A0A6L2Q258_COPFO</name>
<dbReference type="InterPro" id="IPR020472">
    <property type="entry name" value="WD40_PAC1"/>
</dbReference>
<feature type="compositionally biased region" description="Basic residues" evidence="20">
    <location>
        <begin position="78"/>
        <end position="88"/>
    </location>
</feature>
<keyword evidence="7 19" id="KW-0853">WD repeat</keyword>
<accession>A0A6L2Q258</accession>
<feature type="region of interest" description="Disordered" evidence="20">
    <location>
        <begin position="78"/>
        <end position="147"/>
    </location>
</feature>
<keyword evidence="22" id="KW-1185">Reference proteome</keyword>
<dbReference type="InterPro" id="IPR036322">
    <property type="entry name" value="WD40_repeat_dom_sf"/>
</dbReference>
<sequence>MYRPMQVPLPGNYRSAPAFNLTRGDLGNSYKPSAWIVCGELICGGDWVVSTWCVIVVVMSFFIRKGVSLQSVEGHNGKYVKRKDKQKKREPGQQQKKRKATEGADLNNHSSLSNEEIESDVEDEAESNRLGKSVQFESDDDAGETAQDKKVRLAKLYLAEIEREERERAETEVIDKDVIVHRLKEDYLEQTGKLKKTVADNYVGFDSNGMQFLRCKEHKLAITCLITSSDNKFIYSASKDCGIVKWSLADRRKVNCRPRMQKGSADSDNGHTATVLSLAVSSDNQFLASGGENKVIHIWNPDTLEHLHMFKGHNGAVTGLAFRKGTHQLFSVSADKVVKIWSLDEMAYIESLFGHQAGITSVDVLSRERAITSGGRDHTIRIWKVVEESQLIYNGHVGSIDAVKLINEEHFLSCGDDGQLCVWGTKKKKPLCTVEFAHGVAAQNEEPNWISSIATLTNTDLVASGSQDGHIKLWKCDVGFRSLSPVLNIPVTGFVNAMSFTSDGNYLIVGVGQEHRLGRWWKIKEARNGVLIIPLTKKCN</sequence>
<evidence type="ECO:0000256" key="2">
    <source>
        <dbReference type="ARBA" id="ARBA00006777"/>
    </source>
</evidence>
<feature type="repeat" description="WD" evidence="19">
    <location>
        <begin position="443"/>
        <end position="475"/>
    </location>
</feature>
<comment type="caution">
    <text evidence="21">The sequence shown here is derived from an EMBL/GenBank/DDBJ whole genome shotgun (WGS) entry which is preliminary data.</text>
</comment>
<evidence type="ECO:0000256" key="14">
    <source>
        <dbReference type="ARBA" id="ARBA00055322"/>
    </source>
</evidence>
<dbReference type="SUPFAM" id="SSF50978">
    <property type="entry name" value="WD40 repeat-like"/>
    <property type="match status" value="1"/>
</dbReference>
<evidence type="ECO:0000256" key="16">
    <source>
        <dbReference type="ARBA" id="ARBA00074377"/>
    </source>
</evidence>
<keyword evidence="4" id="KW-1017">Isopeptide bond</keyword>
<feature type="compositionally biased region" description="Acidic residues" evidence="20">
    <location>
        <begin position="115"/>
        <end position="125"/>
    </location>
</feature>
<keyword evidence="6" id="KW-0597">Phosphoprotein</keyword>
<comment type="function">
    <text evidence="14">Component of a nucleolar small nuclear ribonucleoprotein particle (snoRNP) thought to participate in the processing and modification of pre-ribosomal RNA (pre-rRNA). Part of the small subunit (SSU) processome, first precursor of the small eukaryotic ribosomal subunit. During the assembly of the SSU processome in the nucleolus, many ribosome biogenesis factors, an RNA chaperone and ribosomal proteins associate with the nascent pre-rRNA and work in concert to generate RNA folding, modifications, rearrangements and cleavage as well as targeted degradation of pre-ribosomal RNA by the RNA exosome.</text>
</comment>
<evidence type="ECO:0000256" key="17">
    <source>
        <dbReference type="ARBA" id="ARBA00076054"/>
    </source>
</evidence>
<evidence type="ECO:0000256" key="11">
    <source>
        <dbReference type="ARBA" id="ARBA00022990"/>
    </source>
</evidence>
<dbReference type="PROSITE" id="PS50294">
    <property type="entry name" value="WD_REPEATS_REGION"/>
    <property type="match status" value="3"/>
</dbReference>
<evidence type="ECO:0000256" key="19">
    <source>
        <dbReference type="PROSITE-ProRule" id="PRU00221"/>
    </source>
</evidence>
<dbReference type="PANTHER" id="PTHR19865">
    <property type="entry name" value="U3 SMALL NUCLEOLAR RNA INTERACTING PROTEIN 2"/>
    <property type="match status" value="1"/>
</dbReference>
<feature type="repeat" description="WD" evidence="19">
    <location>
        <begin position="268"/>
        <end position="309"/>
    </location>
</feature>
<evidence type="ECO:0000256" key="10">
    <source>
        <dbReference type="ARBA" id="ARBA00022884"/>
    </source>
</evidence>
<dbReference type="EMBL" id="BLKM01000706">
    <property type="protein sequence ID" value="GFG37622.1"/>
    <property type="molecule type" value="Genomic_DNA"/>
</dbReference>
<evidence type="ECO:0000256" key="18">
    <source>
        <dbReference type="ARBA" id="ARBA00077445"/>
    </source>
</evidence>
<evidence type="ECO:0000256" key="12">
    <source>
        <dbReference type="ARBA" id="ARBA00023242"/>
    </source>
</evidence>
<keyword evidence="13" id="KW-0687">Ribonucleoprotein</keyword>
<keyword evidence="9" id="KW-0832">Ubl conjugation</keyword>
<dbReference type="InParanoid" id="A0A6L2Q258"/>
<dbReference type="PANTHER" id="PTHR19865:SF0">
    <property type="entry name" value="U3 SMALL NUCLEOLAR RNA-INTERACTING PROTEIN 2"/>
    <property type="match status" value="1"/>
</dbReference>
<evidence type="ECO:0000256" key="9">
    <source>
        <dbReference type="ARBA" id="ARBA00022843"/>
    </source>
</evidence>
<dbReference type="PROSITE" id="PS50082">
    <property type="entry name" value="WD_REPEATS_2"/>
    <property type="match status" value="4"/>
</dbReference>
<dbReference type="FunCoup" id="A0A6L2Q258">
    <property type="interactions" value="1389"/>
</dbReference>
<evidence type="ECO:0000256" key="3">
    <source>
        <dbReference type="ARBA" id="ARBA00022481"/>
    </source>
</evidence>
<feature type="repeat" description="WD" evidence="19">
    <location>
        <begin position="352"/>
        <end position="393"/>
    </location>
</feature>
<evidence type="ECO:0000256" key="7">
    <source>
        <dbReference type="ARBA" id="ARBA00022574"/>
    </source>
</evidence>
<organism evidence="21 22">
    <name type="scientific">Coptotermes formosanus</name>
    <name type="common">Formosan subterranean termite</name>
    <dbReference type="NCBI Taxonomy" id="36987"/>
    <lineage>
        <taxon>Eukaryota</taxon>
        <taxon>Metazoa</taxon>
        <taxon>Ecdysozoa</taxon>
        <taxon>Arthropoda</taxon>
        <taxon>Hexapoda</taxon>
        <taxon>Insecta</taxon>
        <taxon>Pterygota</taxon>
        <taxon>Neoptera</taxon>
        <taxon>Polyneoptera</taxon>
        <taxon>Dictyoptera</taxon>
        <taxon>Blattodea</taxon>
        <taxon>Blattoidea</taxon>
        <taxon>Termitoidae</taxon>
        <taxon>Rhinotermitidae</taxon>
        <taxon>Coptotermes</taxon>
    </lineage>
</organism>
<dbReference type="FunFam" id="2.130.10.10:FF:000143">
    <property type="entry name" value="U3 small nucleolar RNA-interacting protein 2 isoform X2"/>
    <property type="match status" value="1"/>
</dbReference>
<evidence type="ECO:0000256" key="8">
    <source>
        <dbReference type="ARBA" id="ARBA00022737"/>
    </source>
</evidence>
<dbReference type="SMART" id="SM00320">
    <property type="entry name" value="WD40"/>
    <property type="match status" value="7"/>
</dbReference>
<keyword evidence="3" id="KW-0488">Methylation</keyword>
<evidence type="ECO:0000256" key="20">
    <source>
        <dbReference type="SAM" id="MobiDB-lite"/>
    </source>
</evidence>
<dbReference type="Pfam" id="PF00400">
    <property type="entry name" value="WD40"/>
    <property type="match status" value="6"/>
</dbReference>
<dbReference type="CDD" id="cd00200">
    <property type="entry name" value="WD40"/>
    <property type="match status" value="1"/>
</dbReference>
<dbReference type="InterPro" id="IPR015943">
    <property type="entry name" value="WD40/YVTN_repeat-like_dom_sf"/>
</dbReference>
<dbReference type="GO" id="GO:0032040">
    <property type="term" value="C:small-subunit processome"/>
    <property type="evidence" value="ECO:0007669"/>
    <property type="project" value="TreeGrafter"/>
</dbReference>
<evidence type="ECO:0000256" key="6">
    <source>
        <dbReference type="ARBA" id="ARBA00022553"/>
    </source>
</evidence>
<keyword evidence="11" id="KW-0007">Acetylation</keyword>
<gene>
    <name evidence="21" type="ORF">Cfor_12700</name>
</gene>
<evidence type="ECO:0000256" key="4">
    <source>
        <dbReference type="ARBA" id="ARBA00022499"/>
    </source>
</evidence>
<dbReference type="InterPro" id="IPR001680">
    <property type="entry name" value="WD40_rpt"/>
</dbReference>
<dbReference type="OrthoDB" id="189968at2759"/>
<reference evidence="22" key="1">
    <citation type="submission" date="2020-01" db="EMBL/GenBank/DDBJ databases">
        <title>Draft genome sequence of the Termite Coptotermes fromosanus.</title>
        <authorList>
            <person name="Itakura S."/>
            <person name="Yosikawa Y."/>
            <person name="Umezawa K."/>
        </authorList>
    </citation>
    <scope>NUCLEOTIDE SEQUENCE [LARGE SCALE GENOMIC DNA]</scope>
</reference>
<keyword evidence="5" id="KW-0698">rRNA processing</keyword>
<comment type="subunit">
    <text evidence="15">Interacts specifically with the U3 small nucleolar RNA (U3 snoRNA). Binds a sub-fragment of the U3 snoRNA surrounding the B/C motif (3UBC). This association with the U3BC RNA is dependent on the binding of a protein called 15.5K to the box B/C motif. The association of the protein with the U3BC RNA was found to be also dependent on a conserved RNA structure that flanks the box B/C motif. Part of the small subunit (SSU) processome, composed of more than 70 proteins and the RNA chaperone small nucleolar RNA (snoRNA) U3.</text>
</comment>
<dbReference type="Proteomes" id="UP000502823">
    <property type="component" value="Unassembled WGS sequence"/>
</dbReference>
<dbReference type="AlphaFoldDB" id="A0A6L2Q258"/>
<dbReference type="PRINTS" id="PR00320">
    <property type="entry name" value="GPROTEINBRPT"/>
</dbReference>
<keyword evidence="12" id="KW-0539">Nucleus</keyword>
<dbReference type="Gene3D" id="2.130.10.10">
    <property type="entry name" value="YVTN repeat-like/Quinoprotein amine dehydrogenase"/>
    <property type="match status" value="1"/>
</dbReference>
<proteinExistence type="inferred from homology"/>
<keyword evidence="8" id="KW-0677">Repeat</keyword>
<evidence type="ECO:0000256" key="5">
    <source>
        <dbReference type="ARBA" id="ARBA00022552"/>
    </source>
</evidence>
<dbReference type="InterPro" id="IPR039241">
    <property type="entry name" value="Rrp9-like"/>
</dbReference>
<evidence type="ECO:0000256" key="1">
    <source>
        <dbReference type="ARBA" id="ARBA00004604"/>
    </source>
</evidence>
<dbReference type="GO" id="GO:0006364">
    <property type="term" value="P:rRNA processing"/>
    <property type="evidence" value="ECO:0007669"/>
    <property type="project" value="UniProtKB-KW"/>
</dbReference>
<evidence type="ECO:0000313" key="22">
    <source>
        <dbReference type="Proteomes" id="UP000502823"/>
    </source>
</evidence>
<evidence type="ECO:0000256" key="13">
    <source>
        <dbReference type="ARBA" id="ARBA00023274"/>
    </source>
</evidence>
<comment type="similarity">
    <text evidence="2">Belongs to the WD repeat RRP9 family.</text>
</comment>
<evidence type="ECO:0000313" key="21">
    <source>
        <dbReference type="EMBL" id="GFG37622.1"/>
    </source>
</evidence>
<protein>
    <recommendedName>
        <fullName evidence="16">U3 small nucleolar RNA-interacting protein 2</fullName>
    </recommendedName>
    <alternativeName>
        <fullName evidence="18">RRP9 homolog</fullName>
    </alternativeName>
    <alternativeName>
        <fullName evidence="17">U3 small nucleolar ribonucleoprotein-associated 55 kDa protein</fullName>
    </alternativeName>
</protein>
<feature type="repeat" description="WD" evidence="19">
    <location>
        <begin position="310"/>
        <end position="351"/>
    </location>
</feature>
<evidence type="ECO:0000256" key="15">
    <source>
        <dbReference type="ARBA" id="ARBA00065513"/>
    </source>
</evidence>